<dbReference type="InterPro" id="IPR000477">
    <property type="entry name" value="RT_dom"/>
</dbReference>
<dbReference type="PANTHER" id="PTHR36617">
    <property type="entry name" value="PROTEIN, PUTATIVE-RELATED"/>
    <property type="match status" value="1"/>
</dbReference>
<organism evidence="3 4">
    <name type="scientific">Vitis vinifera</name>
    <name type="common">Grape</name>
    <dbReference type="NCBI Taxonomy" id="29760"/>
    <lineage>
        <taxon>Eukaryota</taxon>
        <taxon>Viridiplantae</taxon>
        <taxon>Streptophyta</taxon>
        <taxon>Embryophyta</taxon>
        <taxon>Tracheophyta</taxon>
        <taxon>Spermatophyta</taxon>
        <taxon>Magnoliopsida</taxon>
        <taxon>eudicotyledons</taxon>
        <taxon>Gunneridae</taxon>
        <taxon>Pentapetalae</taxon>
        <taxon>rosids</taxon>
        <taxon>Vitales</taxon>
        <taxon>Vitaceae</taxon>
        <taxon>Viteae</taxon>
        <taxon>Vitis</taxon>
    </lineage>
</organism>
<name>A0A438DPV9_VITVI</name>
<feature type="region of interest" description="Disordered" evidence="1">
    <location>
        <begin position="584"/>
        <end position="604"/>
    </location>
</feature>
<accession>A0A438DPV9</accession>
<comment type="caution">
    <text evidence="3">The sequence shown here is derived from an EMBL/GenBank/DDBJ whole genome shotgun (WGS) entry which is preliminary data.</text>
</comment>
<dbReference type="AlphaFoldDB" id="A0A438DPV9"/>
<feature type="compositionally biased region" description="Basic and acidic residues" evidence="1">
    <location>
        <begin position="584"/>
        <end position="594"/>
    </location>
</feature>
<feature type="region of interest" description="Disordered" evidence="1">
    <location>
        <begin position="22"/>
        <end position="42"/>
    </location>
</feature>
<feature type="domain" description="Reverse transcriptase" evidence="2">
    <location>
        <begin position="256"/>
        <end position="407"/>
    </location>
</feature>
<evidence type="ECO:0000259" key="2">
    <source>
        <dbReference type="Pfam" id="PF00078"/>
    </source>
</evidence>
<evidence type="ECO:0000313" key="4">
    <source>
        <dbReference type="Proteomes" id="UP000288805"/>
    </source>
</evidence>
<dbReference type="Pfam" id="PF00078">
    <property type="entry name" value="RVT_1"/>
    <property type="match status" value="1"/>
</dbReference>
<dbReference type="InterPro" id="IPR036691">
    <property type="entry name" value="Endo/exonu/phosph_ase_sf"/>
</dbReference>
<dbReference type="PANTHER" id="PTHR36617:SF16">
    <property type="entry name" value="OS04G0516500 PROTEIN"/>
    <property type="match status" value="1"/>
</dbReference>
<protein>
    <recommendedName>
        <fullName evidence="2">Reverse transcriptase domain-containing protein</fullName>
    </recommendedName>
</protein>
<reference evidence="3 4" key="1">
    <citation type="journal article" date="2018" name="PLoS Genet.">
        <title>Population sequencing reveals clonal diversity and ancestral inbreeding in the grapevine cultivar Chardonnay.</title>
        <authorList>
            <person name="Roach M.J."/>
            <person name="Johnson D.L."/>
            <person name="Bohlmann J."/>
            <person name="van Vuuren H.J."/>
            <person name="Jones S.J."/>
            <person name="Pretorius I.S."/>
            <person name="Schmidt S.A."/>
            <person name="Borneman A.R."/>
        </authorList>
    </citation>
    <scope>NUCLEOTIDE SEQUENCE [LARGE SCALE GENOMIC DNA]</scope>
    <source>
        <strain evidence="4">cv. Chardonnay</strain>
        <tissue evidence="3">Leaf</tissue>
    </source>
</reference>
<evidence type="ECO:0000256" key="1">
    <source>
        <dbReference type="SAM" id="MobiDB-lite"/>
    </source>
</evidence>
<proteinExistence type="predicted"/>
<sequence length="675" mass="76705">MPTEGHEEEILAMLKRIKARKGLNGQKCDRKKDKSASSQSERELKKLEWLVSYKGTNSESGANDRNKRMVLKSFIKMQKLDLVCIQETKIQDMSLVFWDSKVLELVGMEVAVYSISCWFKNCDDGDYGMTHGVLGATSMLGHSPFKFENMWLKEEDFKELVKSWWMTLNFRGSLSFDLVEKLKSLTGFLVTSVKTAMGVECNGHEDIVKVKVLSFFKEFHEHECFAKNLNATFLVLVPKRGEAEELKDFMPITNETIDSMLRSNRAGVLCKLDIEKACDHSARDLRQGDPLSSYLFVLAMEVLSCLLGRVREGGYLFGFKVLGRNGEGLEISYLLFADDTLVFCDATSFQMTYLSWLFMWFEAISNLKINLDKSELILVEGVSNVMELVAISGCKVGALPTTYLGLPLGTAHNLVVAWDRVEERELEGDWCSKEVRGSYGVGLWKAIRLLWELVSSRTLFVVGNGRRVKFWRDRWCGDEPLCVSFPSLFALACLKEVWVADLWVHYSEGGGWNPSFSRSLNDWELRRWNASCQGFKTRARSWEESVESSAYVPLLDNLEFSVQRSSSWSLNIGLWERSRKTNLDSSKSSDKIWPENEEEERPSKMNKVEEVAAGVDRNAETTASKQSLLLLPVSNLQPLDKLKGPQKHAYQPRSLLKFKSKVSCNGFPMVSPRGV</sequence>
<dbReference type="Proteomes" id="UP000288805">
    <property type="component" value="Unassembled WGS sequence"/>
</dbReference>
<feature type="compositionally biased region" description="Basic and acidic residues" evidence="1">
    <location>
        <begin position="27"/>
        <end position="42"/>
    </location>
</feature>
<evidence type="ECO:0000313" key="3">
    <source>
        <dbReference type="EMBL" id="RVW37518.1"/>
    </source>
</evidence>
<dbReference type="EMBL" id="QGNW01001534">
    <property type="protein sequence ID" value="RVW37518.1"/>
    <property type="molecule type" value="Genomic_DNA"/>
</dbReference>
<dbReference type="SUPFAM" id="SSF56219">
    <property type="entry name" value="DNase I-like"/>
    <property type="match status" value="1"/>
</dbReference>
<gene>
    <name evidence="3" type="ORF">CK203_073960</name>
</gene>